<dbReference type="EMBL" id="CAJVPJ010001030">
    <property type="protein sequence ID" value="CAG8571862.1"/>
    <property type="molecule type" value="Genomic_DNA"/>
</dbReference>
<proteinExistence type="predicted"/>
<organism evidence="1 2">
    <name type="scientific">Paraglomus occultum</name>
    <dbReference type="NCBI Taxonomy" id="144539"/>
    <lineage>
        <taxon>Eukaryota</taxon>
        <taxon>Fungi</taxon>
        <taxon>Fungi incertae sedis</taxon>
        <taxon>Mucoromycota</taxon>
        <taxon>Glomeromycotina</taxon>
        <taxon>Glomeromycetes</taxon>
        <taxon>Paraglomerales</taxon>
        <taxon>Paraglomeraceae</taxon>
        <taxon>Paraglomus</taxon>
    </lineage>
</organism>
<comment type="caution">
    <text evidence="1">The sequence shown here is derived from an EMBL/GenBank/DDBJ whole genome shotgun (WGS) entry which is preliminary data.</text>
</comment>
<dbReference type="AlphaFoldDB" id="A0A9N9BQK0"/>
<accession>A0A9N9BQK0</accession>
<protein>
    <submittedName>
        <fullName evidence="1">7979_t:CDS:1</fullName>
    </submittedName>
</protein>
<reference evidence="1" key="1">
    <citation type="submission" date="2021-06" db="EMBL/GenBank/DDBJ databases">
        <authorList>
            <person name="Kallberg Y."/>
            <person name="Tangrot J."/>
            <person name="Rosling A."/>
        </authorList>
    </citation>
    <scope>NUCLEOTIDE SEQUENCE</scope>
    <source>
        <strain evidence="1">IA702</strain>
    </source>
</reference>
<dbReference type="Proteomes" id="UP000789572">
    <property type="component" value="Unassembled WGS sequence"/>
</dbReference>
<gene>
    <name evidence="1" type="ORF">POCULU_LOCUS6037</name>
</gene>
<name>A0A9N9BQK0_9GLOM</name>
<evidence type="ECO:0000313" key="1">
    <source>
        <dbReference type="EMBL" id="CAG8571862.1"/>
    </source>
</evidence>
<keyword evidence="2" id="KW-1185">Reference proteome</keyword>
<sequence length="104" mass="11702">MKNVVLDAENGCRLYDAKQIRLQCSYSTSTQLDRLLPYQNSFHGARANMNYSSARVLGGTSDVSRNNELSGRWAFAARKPTKTDLYQMAKDTGPVFTLARKHNI</sequence>
<evidence type="ECO:0000313" key="2">
    <source>
        <dbReference type="Proteomes" id="UP000789572"/>
    </source>
</evidence>